<reference evidence="1 2" key="1">
    <citation type="journal article" date="2021" name="J. Hered.">
        <title>A chromosome-level genome assembly of the parasitoid wasp, Cotesia glomerata (Hymenoptera: Braconidae).</title>
        <authorList>
            <person name="Pinto B.J."/>
            <person name="Weis J.J."/>
            <person name="Gamble T."/>
            <person name="Ode P.J."/>
            <person name="Paul R."/>
            <person name="Zaspel J.M."/>
        </authorList>
    </citation>
    <scope>NUCLEOTIDE SEQUENCE [LARGE SCALE GENOMIC DNA]</scope>
    <source>
        <strain evidence="1">CgM1</strain>
    </source>
</reference>
<protein>
    <submittedName>
        <fullName evidence="1">Uncharacterized protein</fullName>
    </submittedName>
</protein>
<comment type="caution">
    <text evidence="1">The sequence shown here is derived from an EMBL/GenBank/DDBJ whole genome shotgun (WGS) entry which is preliminary data.</text>
</comment>
<proteinExistence type="predicted"/>
<keyword evidence="2" id="KW-1185">Reference proteome</keyword>
<dbReference type="AlphaFoldDB" id="A0AAV7IHI5"/>
<evidence type="ECO:0000313" key="1">
    <source>
        <dbReference type="EMBL" id="KAH0561036.1"/>
    </source>
</evidence>
<sequence length="126" mass="14213">MTVGVNRLSSTRRKVPYIIGNLNGSYFPLGVHKNKNASCDLEVTMHLEVFRYVECKQRKKRKGGENGEGCQVAGHVFFPANGLPQFTIIEKLKKRKHYHPKFKEAAEVHKLKVPLKELAKSLPIGG</sequence>
<gene>
    <name evidence="1" type="ORF">KQX54_011601</name>
</gene>
<accession>A0AAV7IHI5</accession>
<dbReference type="EMBL" id="JAHXZJ010000374">
    <property type="protein sequence ID" value="KAH0561036.1"/>
    <property type="molecule type" value="Genomic_DNA"/>
</dbReference>
<evidence type="ECO:0000313" key="2">
    <source>
        <dbReference type="Proteomes" id="UP000826195"/>
    </source>
</evidence>
<organism evidence="1 2">
    <name type="scientific">Cotesia glomerata</name>
    <name type="common">Lepidopteran parasitic wasp</name>
    <name type="synonym">Apanteles glomeratus</name>
    <dbReference type="NCBI Taxonomy" id="32391"/>
    <lineage>
        <taxon>Eukaryota</taxon>
        <taxon>Metazoa</taxon>
        <taxon>Ecdysozoa</taxon>
        <taxon>Arthropoda</taxon>
        <taxon>Hexapoda</taxon>
        <taxon>Insecta</taxon>
        <taxon>Pterygota</taxon>
        <taxon>Neoptera</taxon>
        <taxon>Endopterygota</taxon>
        <taxon>Hymenoptera</taxon>
        <taxon>Apocrita</taxon>
        <taxon>Ichneumonoidea</taxon>
        <taxon>Braconidae</taxon>
        <taxon>Microgastrinae</taxon>
        <taxon>Cotesia</taxon>
    </lineage>
</organism>
<dbReference type="Proteomes" id="UP000826195">
    <property type="component" value="Unassembled WGS sequence"/>
</dbReference>
<name>A0AAV7IHI5_COTGL</name>